<reference evidence="1 2" key="1">
    <citation type="submission" date="2012-04" db="EMBL/GenBank/DDBJ databases">
        <title>The Genome Sequence of Bartonella koehlerae C-29.</title>
        <authorList>
            <consortium name="The Broad Institute Genome Sequencing Platform"/>
            <consortium name="The Broad Institute Genome Sequencing Center for Infectious Disease"/>
            <person name="Feldgarden M."/>
            <person name="Kirby J."/>
            <person name="Kosoy M."/>
            <person name="Birtles R."/>
            <person name="Probert W.S."/>
            <person name="Chiaraviglio L."/>
            <person name="Walker B."/>
            <person name="Young S.K."/>
            <person name="Zeng Q."/>
            <person name="Gargeya S."/>
            <person name="Fitzgerald M."/>
            <person name="Haas B."/>
            <person name="Abouelleil A."/>
            <person name="Alvarado L."/>
            <person name="Arachchi H.M."/>
            <person name="Berlin A.M."/>
            <person name="Chapman S.B."/>
            <person name="Goldberg J."/>
            <person name="Griggs A."/>
            <person name="Gujja S."/>
            <person name="Hansen M."/>
            <person name="Howarth C."/>
            <person name="Imamovic A."/>
            <person name="Larimer J."/>
            <person name="McCowen C."/>
            <person name="Montmayeur A."/>
            <person name="Murphy C."/>
            <person name="Neiman D."/>
            <person name="Pearson M."/>
            <person name="Priest M."/>
            <person name="Roberts A."/>
            <person name="Saif S."/>
            <person name="Shea T."/>
            <person name="Sisk P."/>
            <person name="Sykes S."/>
            <person name="Wortman J."/>
            <person name="Nusbaum C."/>
            <person name="Birren B."/>
        </authorList>
    </citation>
    <scope>NUCLEOTIDE SEQUENCE [LARGE SCALE GENOMIC DNA]</scope>
    <source>
        <strain evidence="1 2">C-29</strain>
    </source>
</reference>
<evidence type="ECO:0000313" key="1">
    <source>
        <dbReference type="EMBL" id="KEC54767.1"/>
    </source>
</evidence>
<gene>
    <name evidence="1" type="ORF">O9A_01381</name>
</gene>
<keyword evidence="2" id="KW-1185">Reference proteome</keyword>
<organism evidence="1 2">
    <name type="scientific">Bartonella koehlerae C-29</name>
    <dbReference type="NCBI Taxonomy" id="1134510"/>
    <lineage>
        <taxon>Bacteria</taxon>
        <taxon>Pseudomonadati</taxon>
        <taxon>Pseudomonadota</taxon>
        <taxon>Alphaproteobacteria</taxon>
        <taxon>Hyphomicrobiales</taxon>
        <taxon>Bartonellaceae</taxon>
        <taxon>Bartonella</taxon>
    </lineage>
</organism>
<dbReference type="Proteomes" id="UP000027015">
    <property type="component" value="Unassembled WGS sequence"/>
</dbReference>
<comment type="caution">
    <text evidence="1">The sequence shown here is derived from an EMBL/GenBank/DDBJ whole genome shotgun (WGS) entry which is preliminary data.</text>
</comment>
<protein>
    <submittedName>
        <fullName evidence="1">Uncharacterized protein</fullName>
    </submittedName>
</protein>
<sequence length="33" mass="4040">MPFSFVKIMHAEMILILKDKQFRFLTRGFMYLS</sequence>
<proteinExistence type="predicted"/>
<evidence type="ECO:0000313" key="2">
    <source>
        <dbReference type="Proteomes" id="UP000027015"/>
    </source>
</evidence>
<dbReference type="AlphaFoldDB" id="A0A067WFS5"/>
<accession>A0A067WFS5</accession>
<name>A0A067WFS5_9HYPH</name>
<dbReference type="HOGENOM" id="CLU_3380698_0_0_5"/>
<dbReference type="EMBL" id="AHPL01000010">
    <property type="protein sequence ID" value="KEC54767.1"/>
    <property type="molecule type" value="Genomic_DNA"/>
</dbReference>